<protein>
    <submittedName>
        <fullName evidence="1">Uncharacterized protein</fullName>
    </submittedName>
</protein>
<evidence type="ECO:0000313" key="2">
    <source>
        <dbReference type="Proteomes" id="UP000821853"/>
    </source>
</evidence>
<dbReference type="PANTHER" id="PTHR45036:SF1">
    <property type="entry name" value="METHYLTRANSFERASE LIKE 7A"/>
    <property type="match status" value="1"/>
</dbReference>
<gene>
    <name evidence="1" type="ORF">HPB48_014918</name>
</gene>
<comment type="caution">
    <text evidence="1">The sequence shown here is derived from an EMBL/GenBank/DDBJ whole genome shotgun (WGS) entry which is preliminary data.</text>
</comment>
<keyword evidence="2" id="KW-1185">Reference proteome</keyword>
<evidence type="ECO:0000313" key="1">
    <source>
        <dbReference type="EMBL" id="KAH9361979.1"/>
    </source>
</evidence>
<name>A0A9J6FG85_HAELO</name>
<dbReference type="PANTHER" id="PTHR45036">
    <property type="entry name" value="METHYLTRANSFERASE LIKE 7B"/>
    <property type="match status" value="1"/>
</dbReference>
<sequence>MTFCSAPTRSWKGAGVVGSPISGAIDAVREIRSARRKVGGLFLGGCLFLSRPPGEVVALVDASSGDGGALVSAAIHEQVSTGKEDVAWAGYFFLGCGGLQGGLLLFSEHVGHRKGTVARSFQDFFTPLTKWLSLGCHMNRDSGSLLKGAGFASIQTTELDMDIAALFSCQIYGAATA</sequence>
<dbReference type="Proteomes" id="UP000821853">
    <property type="component" value="Chromosome 1"/>
</dbReference>
<proteinExistence type="predicted"/>
<dbReference type="VEuPathDB" id="VectorBase:HLOH_045993"/>
<reference evidence="1 2" key="1">
    <citation type="journal article" date="2020" name="Cell">
        <title>Large-Scale Comparative Analyses of Tick Genomes Elucidate Their Genetic Diversity and Vector Capacities.</title>
        <authorList>
            <consortium name="Tick Genome and Microbiome Consortium (TIGMIC)"/>
            <person name="Jia N."/>
            <person name="Wang J."/>
            <person name="Shi W."/>
            <person name="Du L."/>
            <person name="Sun Y."/>
            <person name="Zhan W."/>
            <person name="Jiang J.F."/>
            <person name="Wang Q."/>
            <person name="Zhang B."/>
            <person name="Ji P."/>
            <person name="Bell-Sakyi L."/>
            <person name="Cui X.M."/>
            <person name="Yuan T.T."/>
            <person name="Jiang B.G."/>
            <person name="Yang W.F."/>
            <person name="Lam T.T."/>
            <person name="Chang Q.C."/>
            <person name="Ding S.J."/>
            <person name="Wang X.J."/>
            <person name="Zhu J.G."/>
            <person name="Ruan X.D."/>
            <person name="Zhao L."/>
            <person name="Wei J.T."/>
            <person name="Ye R.Z."/>
            <person name="Que T.C."/>
            <person name="Du C.H."/>
            <person name="Zhou Y.H."/>
            <person name="Cheng J.X."/>
            <person name="Dai P.F."/>
            <person name="Guo W.B."/>
            <person name="Han X.H."/>
            <person name="Huang E.J."/>
            <person name="Li L.F."/>
            <person name="Wei W."/>
            <person name="Gao Y.C."/>
            <person name="Liu J.Z."/>
            <person name="Shao H.Z."/>
            <person name="Wang X."/>
            <person name="Wang C.C."/>
            <person name="Yang T.C."/>
            <person name="Huo Q.B."/>
            <person name="Li W."/>
            <person name="Chen H.Y."/>
            <person name="Chen S.E."/>
            <person name="Zhou L.G."/>
            <person name="Ni X.B."/>
            <person name="Tian J.H."/>
            <person name="Sheng Y."/>
            <person name="Liu T."/>
            <person name="Pan Y.S."/>
            <person name="Xia L.Y."/>
            <person name="Li J."/>
            <person name="Zhao F."/>
            <person name="Cao W.C."/>
        </authorList>
    </citation>
    <scope>NUCLEOTIDE SEQUENCE [LARGE SCALE GENOMIC DNA]</scope>
    <source>
        <strain evidence="1">HaeL-2018</strain>
    </source>
</reference>
<dbReference type="EMBL" id="JABSTR010000001">
    <property type="protein sequence ID" value="KAH9361979.1"/>
    <property type="molecule type" value="Genomic_DNA"/>
</dbReference>
<dbReference type="AlphaFoldDB" id="A0A9J6FG85"/>
<accession>A0A9J6FG85</accession>
<dbReference type="InterPro" id="IPR052356">
    <property type="entry name" value="Thiol_S-MT"/>
</dbReference>
<organism evidence="1 2">
    <name type="scientific">Haemaphysalis longicornis</name>
    <name type="common">Bush tick</name>
    <dbReference type="NCBI Taxonomy" id="44386"/>
    <lineage>
        <taxon>Eukaryota</taxon>
        <taxon>Metazoa</taxon>
        <taxon>Ecdysozoa</taxon>
        <taxon>Arthropoda</taxon>
        <taxon>Chelicerata</taxon>
        <taxon>Arachnida</taxon>
        <taxon>Acari</taxon>
        <taxon>Parasitiformes</taxon>
        <taxon>Ixodida</taxon>
        <taxon>Ixodoidea</taxon>
        <taxon>Ixodidae</taxon>
        <taxon>Haemaphysalinae</taxon>
        <taxon>Haemaphysalis</taxon>
    </lineage>
</organism>